<dbReference type="Gene3D" id="1.10.418.10">
    <property type="entry name" value="Calponin-like domain"/>
    <property type="match status" value="2"/>
</dbReference>
<keyword evidence="3" id="KW-0963">Cytoplasm</keyword>
<feature type="coiled-coil region" evidence="9">
    <location>
        <begin position="343"/>
        <end position="370"/>
    </location>
</feature>
<dbReference type="InterPro" id="IPR001715">
    <property type="entry name" value="CH_dom"/>
</dbReference>
<dbReference type="SMART" id="SM00054">
    <property type="entry name" value="EFh"/>
    <property type="match status" value="2"/>
</dbReference>
<accession>L9KZJ1</accession>
<feature type="coiled-coil region" evidence="9">
    <location>
        <begin position="508"/>
        <end position="542"/>
    </location>
</feature>
<evidence type="ECO:0000256" key="5">
    <source>
        <dbReference type="ARBA" id="ARBA00022737"/>
    </source>
</evidence>
<dbReference type="SMART" id="SM00033">
    <property type="entry name" value="CH"/>
    <property type="match status" value="2"/>
</dbReference>
<keyword evidence="9" id="KW-0175">Coiled coil</keyword>
<dbReference type="FunFam" id="1.20.58.60:FF:000003">
    <property type="entry name" value="Actinin, alpha 1"/>
    <property type="match status" value="1"/>
</dbReference>
<dbReference type="SUPFAM" id="SSF47576">
    <property type="entry name" value="Calponin-homology domain, CH-domain"/>
    <property type="match status" value="1"/>
</dbReference>
<dbReference type="Pfam" id="PF08726">
    <property type="entry name" value="EFhand_Ca_insen"/>
    <property type="match status" value="1"/>
</dbReference>
<dbReference type="SMART" id="SM00150">
    <property type="entry name" value="SPEC"/>
    <property type="match status" value="3"/>
</dbReference>
<evidence type="ECO:0000256" key="3">
    <source>
        <dbReference type="ARBA" id="ARBA00022490"/>
    </source>
</evidence>
<dbReference type="Pfam" id="PF00435">
    <property type="entry name" value="Spectrin"/>
    <property type="match status" value="4"/>
</dbReference>
<dbReference type="PANTHER" id="PTHR11915">
    <property type="entry name" value="SPECTRIN/FILAMIN RELATED CYTOSKELETAL PROTEIN"/>
    <property type="match status" value="1"/>
</dbReference>
<evidence type="ECO:0000256" key="8">
    <source>
        <dbReference type="ARBA" id="ARBA00043249"/>
    </source>
</evidence>
<evidence type="ECO:0000256" key="9">
    <source>
        <dbReference type="SAM" id="Coils"/>
    </source>
</evidence>
<evidence type="ECO:0000259" key="10">
    <source>
        <dbReference type="PROSITE" id="PS50021"/>
    </source>
</evidence>
<dbReference type="GO" id="GO:0030018">
    <property type="term" value="C:Z disc"/>
    <property type="evidence" value="ECO:0007669"/>
    <property type="project" value="UniProtKB-SubCell"/>
</dbReference>
<dbReference type="EMBL" id="KB320579">
    <property type="protein sequence ID" value="ELW68113.1"/>
    <property type="molecule type" value="Genomic_DNA"/>
</dbReference>
<dbReference type="AlphaFoldDB" id="L9KZJ1"/>
<dbReference type="FunCoup" id="L9KZJ1">
    <property type="interactions" value="301"/>
</dbReference>
<dbReference type="SUPFAM" id="SSF47473">
    <property type="entry name" value="EF-hand"/>
    <property type="match status" value="2"/>
</dbReference>
<dbReference type="FunFam" id="1.20.58.60:FF:000004">
    <property type="entry name" value="Actinin alpha 1"/>
    <property type="match status" value="1"/>
</dbReference>
<dbReference type="FunFam" id="1.10.418.10:FF:000001">
    <property type="entry name" value="Actinin alpha 1"/>
    <property type="match status" value="1"/>
</dbReference>
<name>L9KZJ1_TUPCH</name>
<reference evidence="13" key="2">
    <citation type="journal article" date="2013" name="Nat. Commun.">
        <title>Genome of the Chinese tree shrew.</title>
        <authorList>
            <person name="Fan Y."/>
            <person name="Huang Z.Y."/>
            <person name="Cao C.C."/>
            <person name="Chen C.S."/>
            <person name="Chen Y.X."/>
            <person name="Fan D.D."/>
            <person name="He J."/>
            <person name="Hou H.L."/>
            <person name="Hu L."/>
            <person name="Hu X.T."/>
            <person name="Jiang X.T."/>
            <person name="Lai R."/>
            <person name="Lang Y.S."/>
            <person name="Liang B."/>
            <person name="Liao S.G."/>
            <person name="Mu D."/>
            <person name="Ma Y.Y."/>
            <person name="Niu Y.Y."/>
            <person name="Sun X.Q."/>
            <person name="Xia J.Q."/>
            <person name="Xiao J."/>
            <person name="Xiong Z.Q."/>
            <person name="Xu L."/>
            <person name="Yang L."/>
            <person name="Zhang Y."/>
            <person name="Zhao W."/>
            <person name="Zhao X.D."/>
            <person name="Zheng Y.T."/>
            <person name="Zhou J.M."/>
            <person name="Zhu Y.B."/>
            <person name="Zhang G.J."/>
            <person name="Wang J."/>
            <person name="Yao Y.G."/>
        </authorList>
    </citation>
    <scope>NUCLEOTIDE SEQUENCE [LARGE SCALE GENOMIC DNA]</scope>
</reference>
<dbReference type="Gene3D" id="1.10.238.10">
    <property type="entry name" value="EF-hand"/>
    <property type="match status" value="2"/>
</dbReference>
<dbReference type="Pfam" id="PF13499">
    <property type="entry name" value="EF-hand_7"/>
    <property type="match status" value="1"/>
</dbReference>
<proteinExistence type="inferred from homology"/>
<evidence type="ECO:0000256" key="6">
    <source>
        <dbReference type="ARBA" id="ARBA00022837"/>
    </source>
</evidence>
<dbReference type="InterPro" id="IPR014837">
    <property type="entry name" value="EF-hand_Ca_insen"/>
</dbReference>
<dbReference type="PROSITE" id="PS00020">
    <property type="entry name" value="ACTININ_2"/>
    <property type="match status" value="1"/>
</dbReference>
<evidence type="ECO:0000256" key="1">
    <source>
        <dbReference type="ARBA" id="ARBA00004216"/>
    </source>
</evidence>
<dbReference type="InterPro" id="IPR036872">
    <property type="entry name" value="CH_dom_sf"/>
</dbReference>
<evidence type="ECO:0000256" key="2">
    <source>
        <dbReference type="ARBA" id="ARBA00010255"/>
    </source>
</evidence>
<feature type="coiled-coil region" evidence="9">
    <location>
        <begin position="742"/>
        <end position="776"/>
    </location>
</feature>
<feature type="domain" description="Calponin-homology (CH)" evidence="10">
    <location>
        <begin position="109"/>
        <end position="213"/>
    </location>
</feature>
<gene>
    <name evidence="12" type="ORF">TREES_T100003887</name>
</gene>
<evidence type="ECO:0000313" key="13">
    <source>
        <dbReference type="Proteomes" id="UP000011518"/>
    </source>
</evidence>
<dbReference type="CDD" id="cd21216">
    <property type="entry name" value="CH_ACTN_rpt2"/>
    <property type="match status" value="1"/>
</dbReference>
<feature type="domain" description="EF-hand" evidence="11">
    <location>
        <begin position="860"/>
        <end position="895"/>
    </location>
</feature>
<reference evidence="13" key="1">
    <citation type="submission" date="2012-07" db="EMBL/GenBank/DDBJ databases">
        <title>Genome of the Chinese tree shrew, a rising model animal genetically related to primates.</title>
        <authorList>
            <person name="Zhang G."/>
            <person name="Fan Y."/>
            <person name="Yao Y."/>
            <person name="Huang Z."/>
        </authorList>
    </citation>
    <scope>NUCLEOTIDE SEQUENCE [LARGE SCALE GENOMIC DNA]</scope>
</reference>
<feature type="domain" description="EF-hand" evidence="11">
    <location>
        <begin position="824"/>
        <end position="859"/>
    </location>
</feature>
<dbReference type="PROSITE" id="PS50021">
    <property type="entry name" value="CH"/>
    <property type="match status" value="2"/>
</dbReference>
<evidence type="ECO:0000256" key="7">
    <source>
        <dbReference type="ARBA" id="ARBA00023203"/>
    </source>
</evidence>
<dbReference type="InterPro" id="IPR001589">
    <property type="entry name" value="Actinin_actin-bd_CS"/>
</dbReference>
<dbReference type="STRING" id="246437.L9KZJ1"/>
<dbReference type="CDD" id="cd00051">
    <property type="entry name" value="EFh"/>
    <property type="match status" value="1"/>
</dbReference>
<keyword evidence="7" id="KW-0009">Actin-binding</keyword>
<dbReference type="InterPro" id="IPR018159">
    <property type="entry name" value="Spectrin/alpha-actinin"/>
</dbReference>
<dbReference type="InterPro" id="IPR011992">
    <property type="entry name" value="EF-hand-dom_pair"/>
</dbReference>
<dbReference type="FunFam" id="1.10.238.10:FF:000018">
    <property type="entry name" value="Actinin, alpha 1"/>
    <property type="match status" value="1"/>
</dbReference>
<sequence length="992" mass="113350">MIKNRSWLPSLALRSKALCPRRRTPPAGRAQGRSHLREKGGVDGVDACGSAAIFWPSLNCLAELELIQRRFQKSLLAVRKVEGCLPGLPLTEAMPVTIRGTGAENTGCYRTRQTFTAWCNSHLRKAGTQIENIEEDFRNGLKLMLLLEVISGERLPKPDRGKMRFHKIANVNKALDYIASKGVKLVSIGAEEIVDGNVKMTLGMIWTIILRFAIQDISVEETSAKEGLLLWCQRKTAPYRNVNIQNFHTSWKDGLGLCALIHRHRPDLIDYSKLNKDDPIGNINLAMEIAEKHLDIPKMLDAEDIVNTPKPDERAIMTYVSCFYHAFAGAEQAETAANRICKVLAVNQENERLMEEYERLASELLEWIRRTIPWLENRTPEKTMQAMQKKLEDFRDYRRKHKPPKVQEKCQLEINFNTLQTKLRISNRPAFMPSEGKMVSDIAGAWQRLEQAEKGYEEWLLNEIRRLERLEHLAEKFRQKATTHEAWAYGKEQILLQKDYESASLTEVRALLRKHEAFESDLAAHQDRVEQIAAIAQELNELDYHDAVNVNDRCQRICDQWDRLGTLTQKRREALERTEKLLETIDQLHLEFAKRAAPFNNWMEGAMEDLQDMFIVHSIEEIQSLITAHEQFKATLPEADSERQSILAIQNEVEKVIQSYSIRVSSSNPYSTVTMDEIRTKWDKVKQLVPIRDQSLQEELARQHANERLRRQFAAQANAIGPWIQSKMEEIARSSMQITGALEDQMNQLKQHEHSIVNYKSNIDKLEGDHQLIQEALVFDNKHTSYTMEHIRVGWELLLTTIARTINEVETQILTRDAKGITQEQMNEFRASFNHFDRRKNGLMDHEDFRACLISMGYDLGEAEFARIMTLVDPNGQGTVTFQSFIDFMTRETADTDTAEQVIASFRILASDKVCAGHSCSVQAASPQGGTALHVGNVPHPYILAEELRRELPPDQAQYCIKRMPAYSGPGSVPGALDYTAFSSALYGESDL</sequence>
<protein>
    <recommendedName>
        <fullName evidence="8">F-actin cross-linking protein</fullName>
    </recommendedName>
</protein>
<comment type="subcellular location">
    <subcellularLocation>
        <location evidence="1">Cytoplasm</location>
        <location evidence="1">Myofibril</location>
        <location evidence="1">Sarcomere</location>
        <location evidence="1">Z line</location>
    </subcellularLocation>
</comment>
<evidence type="ECO:0000313" key="12">
    <source>
        <dbReference type="EMBL" id="ELW68113.1"/>
    </source>
</evidence>
<dbReference type="Proteomes" id="UP000011518">
    <property type="component" value="Unassembled WGS sequence"/>
</dbReference>
<dbReference type="FunFam" id="1.20.58.60:FF:000005">
    <property type="entry name" value="Actinin alpha 1"/>
    <property type="match status" value="1"/>
</dbReference>
<dbReference type="SMART" id="SM01184">
    <property type="entry name" value="efhand_Ca_insen"/>
    <property type="match status" value="1"/>
</dbReference>
<dbReference type="FunFam" id="1.10.418.10:FF:000088">
    <property type="entry name" value="Alpha-actinin, sarcomeric"/>
    <property type="match status" value="1"/>
</dbReference>
<dbReference type="InterPro" id="IPR002017">
    <property type="entry name" value="Spectrin_repeat"/>
</dbReference>
<dbReference type="CDD" id="cd00176">
    <property type="entry name" value="SPEC"/>
    <property type="match status" value="1"/>
</dbReference>
<dbReference type="eggNOG" id="KOG0035">
    <property type="taxonomic scope" value="Eukaryota"/>
</dbReference>
<comment type="similarity">
    <text evidence="2">Belongs to the alpha-actinin family.</text>
</comment>
<feature type="domain" description="Calponin-homology (CH)" evidence="10">
    <location>
        <begin position="222"/>
        <end position="328"/>
    </location>
</feature>
<dbReference type="Pfam" id="PF00307">
    <property type="entry name" value="CH"/>
    <property type="match status" value="2"/>
</dbReference>
<dbReference type="FunFam" id="1.10.238.10:FF:000004">
    <property type="entry name" value="Actinin alpha 1"/>
    <property type="match status" value="1"/>
</dbReference>
<dbReference type="PROSITE" id="PS50222">
    <property type="entry name" value="EF_HAND_2"/>
    <property type="match status" value="2"/>
</dbReference>
<evidence type="ECO:0000259" key="11">
    <source>
        <dbReference type="PROSITE" id="PS50222"/>
    </source>
</evidence>
<dbReference type="GO" id="GO:0005509">
    <property type="term" value="F:calcium ion binding"/>
    <property type="evidence" value="ECO:0007669"/>
    <property type="project" value="InterPro"/>
</dbReference>
<keyword evidence="13" id="KW-1185">Reference proteome</keyword>
<dbReference type="SUPFAM" id="SSF46966">
    <property type="entry name" value="Spectrin repeat"/>
    <property type="match status" value="4"/>
</dbReference>
<dbReference type="InParanoid" id="L9KZJ1"/>
<dbReference type="FunFam" id="1.20.58.60:FF:000002">
    <property type="entry name" value="Actinin, alpha 1"/>
    <property type="match status" value="1"/>
</dbReference>
<dbReference type="Gene3D" id="1.20.58.60">
    <property type="match status" value="4"/>
</dbReference>
<dbReference type="GO" id="GO:0003779">
    <property type="term" value="F:actin binding"/>
    <property type="evidence" value="ECO:0007669"/>
    <property type="project" value="UniProtKB-KW"/>
</dbReference>
<keyword evidence="6" id="KW-0106">Calcium</keyword>
<keyword evidence="5" id="KW-0677">Repeat</keyword>
<evidence type="ECO:0000256" key="4">
    <source>
        <dbReference type="ARBA" id="ARBA00022723"/>
    </source>
</evidence>
<dbReference type="CDD" id="cd21214">
    <property type="entry name" value="CH_ACTN_rpt1"/>
    <property type="match status" value="1"/>
</dbReference>
<organism evidence="12 13">
    <name type="scientific">Tupaia chinensis</name>
    <name type="common">Chinese tree shrew</name>
    <name type="synonym">Tupaia belangeri chinensis</name>
    <dbReference type="NCBI Taxonomy" id="246437"/>
    <lineage>
        <taxon>Eukaryota</taxon>
        <taxon>Metazoa</taxon>
        <taxon>Chordata</taxon>
        <taxon>Craniata</taxon>
        <taxon>Vertebrata</taxon>
        <taxon>Euteleostomi</taxon>
        <taxon>Mammalia</taxon>
        <taxon>Eutheria</taxon>
        <taxon>Euarchontoglires</taxon>
        <taxon>Scandentia</taxon>
        <taxon>Tupaiidae</taxon>
        <taxon>Tupaia</taxon>
    </lineage>
</organism>
<dbReference type="GO" id="GO:0015629">
    <property type="term" value="C:actin cytoskeleton"/>
    <property type="evidence" value="ECO:0007669"/>
    <property type="project" value="UniProtKB-ARBA"/>
</dbReference>
<dbReference type="InterPro" id="IPR002048">
    <property type="entry name" value="EF_hand_dom"/>
</dbReference>
<keyword evidence="4" id="KW-0479">Metal-binding</keyword>